<name>A0AAE3KE52_9PSEU</name>
<dbReference type="Pfam" id="PF10633">
    <property type="entry name" value="NPCBM_assoc"/>
    <property type="match status" value="1"/>
</dbReference>
<comment type="caution">
    <text evidence="9">The sequence shown here is derived from an EMBL/GenBank/DDBJ whole genome shotgun (WGS) entry which is preliminary data.</text>
</comment>
<evidence type="ECO:0000256" key="2">
    <source>
        <dbReference type="ARBA" id="ARBA00022801"/>
    </source>
</evidence>
<dbReference type="GO" id="GO:0005975">
    <property type="term" value="P:carbohydrate metabolic process"/>
    <property type="evidence" value="ECO:0007669"/>
    <property type="project" value="InterPro"/>
</dbReference>
<keyword evidence="3" id="KW-0326">Glycosidase</keyword>
<reference evidence="9" key="1">
    <citation type="submission" date="2022-06" db="EMBL/GenBank/DDBJ databases">
        <title>Genomic Encyclopedia of Archaeal and Bacterial Type Strains, Phase II (KMG-II): from individual species to whole genera.</title>
        <authorList>
            <person name="Goeker M."/>
        </authorList>
    </citation>
    <scope>NUCLEOTIDE SEQUENCE</scope>
    <source>
        <strain evidence="9">DSM 43935</strain>
    </source>
</reference>
<feature type="chain" id="PRO_5042182214" evidence="4">
    <location>
        <begin position="40"/>
        <end position="1416"/>
    </location>
</feature>
<dbReference type="InterPro" id="IPR008979">
    <property type="entry name" value="Galactose-bd-like_sf"/>
</dbReference>
<feature type="domain" description="Glycoside hydrolase family 2 immunoglobulin-like beta-sandwich" evidence="5">
    <location>
        <begin position="352"/>
        <end position="452"/>
    </location>
</feature>
<evidence type="ECO:0000313" key="9">
    <source>
        <dbReference type="EMBL" id="MCP2163552.1"/>
    </source>
</evidence>
<feature type="signal peptide" evidence="4">
    <location>
        <begin position="1"/>
        <end position="39"/>
    </location>
</feature>
<dbReference type="InterPro" id="IPR051913">
    <property type="entry name" value="GH2_Domain-Containing"/>
</dbReference>
<protein>
    <submittedName>
        <fullName evidence="9">Glycosyl hydrolases family 2</fullName>
    </submittedName>
</protein>
<dbReference type="Pfam" id="PF02837">
    <property type="entry name" value="Glyco_hydro_2_N"/>
    <property type="match status" value="1"/>
</dbReference>
<dbReference type="InterPro" id="IPR036156">
    <property type="entry name" value="Beta-gal/glucu_dom_sf"/>
</dbReference>
<feature type="domain" description="Alpha-galactosidase NEW3" evidence="8">
    <location>
        <begin position="1122"/>
        <end position="1192"/>
    </location>
</feature>
<dbReference type="Pfam" id="PF02836">
    <property type="entry name" value="Glyco_hydro_2_C"/>
    <property type="match status" value="1"/>
</dbReference>
<dbReference type="PANTHER" id="PTHR42732:SF2">
    <property type="entry name" value="BETA-MANNOSIDASE"/>
    <property type="match status" value="1"/>
</dbReference>
<feature type="domain" description="Glycosyl hydrolases family 2 sugar binding" evidence="7">
    <location>
        <begin position="154"/>
        <end position="277"/>
    </location>
</feature>
<evidence type="ECO:0000313" key="10">
    <source>
        <dbReference type="Proteomes" id="UP001206128"/>
    </source>
</evidence>
<keyword evidence="2 9" id="KW-0378">Hydrolase</keyword>
<evidence type="ECO:0000256" key="3">
    <source>
        <dbReference type="ARBA" id="ARBA00023295"/>
    </source>
</evidence>
<dbReference type="InterPro" id="IPR006102">
    <property type="entry name" value="Ig-like_GH2"/>
</dbReference>
<dbReference type="InterPro" id="IPR017853">
    <property type="entry name" value="GH"/>
</dbReference>
<evidence type="ECO:0000256" key="4">
    <source>
        <dbReference type="SAM" id="SignalP"/>
    </source>
</evidence>
<dbReference type="SUPFAM" id="SSF51445">
    <property type="entry name" value="(Trans)glycosidases"/>
    <property type="match status" value="1"/>
</dbReference>
<dbReference type="InterPro" id="IPR006104">
    <property type="entry name" value="Glyco_hydro_2_N"/>
</dbReference>
<dbReference type="InterPro" id="IPR008969">
    <property type="entry name" value="CarboxyPept-like_regulatory"/>
</dbReference>
<dbReference type="InterPro" id="IPR018905">
    <property type="entry name" value="A-galactase_NEW3"/>
</dbReference>
<dbReference type="SUPFAM" id="SSF49464">
    <property type="entry name" value="Carboxypeptidase regulatory domain-like"/>
    <property type="match status" value="1"/>
</dbReference>
<evidence type="ECO:0000259" key="8">
    <source>
        <dbReference type="Pfam" id="PF10633"/>
    </source>
</evidence>
<proteinExistence type="inferred from homology"/>
<dbReference type="PANTHER" id="PTHR42732">
    <property type="entry name" value="BETA-GALACTOSIDASE"/>
    <property type="match status" value="1"/>
</dbReference>
<dbReference type="Proteomes" id="UP001206128">
    <property type="component" value="Unassembled WGS sequence"/>
</dbReference>
<accession>A0AAE3KE52</accession>
<sequence length="1416" mass="151670">MSRPRHRHRFQAHRPTAVSALIALIASTALVALAPSAAAEPAAAAAAGRTVTGRVLDAVTGRAVAGAVVHAAAQTTSVRTGDDGGFSLPDVPADALAVVAGKPGYAMRWLPLEPPGTEPVVLRLDRETPSTVPHPDYPRPDADRRAGTGGRWLSLNGTWSLGFDAADVGLDQNWAAGGHEWEHVVRVPFSYTSLAGVGEQARATNEVYASQFEDVRGAVWYQREFTVPSDWPADRGVLLRFGAVEWSAQVFVDGGRVAEHDGGYSPFDVDLGRLRPGSTHSLVVRAWVPDNGETTPYPQGKQMGWYADTGGIWQSVWLEPADPARLDTVHVTPELDFASAPRGANAAVTGARAEIAVTGTDRAAGGTVRLTVREQAGQPGAAQDGLNLPRPAEPRVGRVVATATVPLSAGKAVVDIPDPKLWSPNSPWLYQVRAELTSPGGTDATTTWFGLRTISRDWAPGHSPAEQSDPQQQYQYLYLNNRPIYLRSTLDQAFNPWGGYAYTGLYQGSDLRGGSLASPGKGSVLFDLALAKQLGLNSTRLHIKINDPLYYHWADVLGLLVWYDQPNFGYNGYSAEAERHYESVLRDAVRRDYNHPSIVIWDVLNEGWGVGGGGPIREDSKPWIERMVQLTRSQLGDTRLVVDNSPCCSNGHPSNDTDLLDFHGYLSTWDEWKSNVDNYVRNTYPGSSFNMEEGRVQSGQPLLNSEFGPWSGGREKDQEVATPFRYTAELFRSQPKMNGYLFTELSDIEWEWNGWAAYDRTLQVPGYLDAEGRQGGVALANADDVLLFDARPVQRVTPGTTLSLPVKSSLFSGRPVDGAVLRWRISGTDATATALRPTGWTQRPAAPRQYTTSDLGTVTAQVPAGLVSGRLDVQLVRGRDVLASGQTFLAGWSDSTGAAADASTADGAVDGQVARLALDPARATGNWPQGAGTFHADAASAAWGYGDGEFSWQVDVGDQVRSGGWNRAQLVLEASAARPDLPRTRYPQTSERRYPTTLTAVVDGVATRGVLLPDDPADARGALSHEAGFDPGQYGYRVVLDLDARALREAAADGTLSVSLRGSGGGLTVLGPRTGRFGITPQLVFSRGRGVSGPEVADAEPYLATREGAGVSTYLVPGQPVADQPGTMTVTVVNDSPRAVRDVRPALLLPAGWRAEPVDAAPVPELRPGQAVSQRYRVTPTGVGEAQVRTRVHYGADGVRQVAEQPWQLSVPLPAPSEQNFPNSQVRDTFDTDTAGDYRTFQPFSGEVAPQPRVSDSALRVTADRRFFSLLASSATPAATPSATIVEVGELAGGSGAENSLFTGLVKDQGNYVLAWYNHIRGETGFDVRVNGQLLPGQSTARLRLRAGDRFALVVAGASLGIFHGRDGSWTPIHTGRISGGLDLTDPATLAQFRHGAGMRGDAGAVSIASLVGRSR</sequence>
<dbReference type="RefSeq" id="WP_253766288.1">
    <property type="nucleotide sequence ID" value="NZ_JAMTCK010000001.1"/>
</dbReference>
<dbReference type="EMBL" id="JAMTCK010000001">
    <property type="protein sequence ID" value="MCP2163552.1"/>
    <property type="molecule type" value="Genomic_DNA"/>
</dbReference>
<keyword evidence="4" id="KW-0732">Signal</keyword>
<dbReference type="Gene3D" id="2.60.40.10">
    <property type="entry name" value="Immunoglobulins"/>
    <property type="match status" value="1"/>
</dbReference>
<dbReference type="Gene3D" id="2.60.40.1120">
    <property type="entry name" value="Carboxypeptidase-like, regulatory domain"/>
    <property type="match status" value="1"/>
</dbReference>
<evidence type="ECO:0000259" key="5">
    <source>
        <dbReference type="Pfam" id="PF00703"/>
    </source>
</evidence>
<dbReference type="Gene3D" id="2.60.120.260">
    <property type="entry name" value="Galactose-binding domain-like"/>
    <property type="match status" value="1"/>
</dbReference>
<dbReference type="InterPro" id="IPR006103">
    <property type="entry name" value="Glyco_hydro_2_cat"/>
</dbReference>
<dbReference type="Pfam" id="PF00703">
    <property type="entry name" value="Glyco_hydro_2"/>
    <property type="match status" value="1"/>
</dbReference>
<dbReference type="Pfam" id="PF13620">
    <property type="entry name" value="CarboxypepD_reg"/>
    <property type="match status" value="1"/>
</dbReference>
<organism evidence="9 10">
    <name type="scientific">Goodfellowiella coeruleoviolacea</name>
    <dbReference type="NCBI Taxonomy" id="334858"/>
    <lineage>
        <taxon>Bacteria</taxon>
        <taxon>Bacillati</taxon>
        <taxon>Actinomycetota</taxon>
        <taxon>Actinomycetes</taxon>
        <taxon>Pseudonocardiales</taxon>
        <taxon>Pseudonocardiaceae</taxon>
        <taxon>Goodfellowiella</taxon>
    </lineage>
</organism>
<dbReference type="Gene3D" id="3.20.20.80">
    <property type="entry name" value="Glycosidases"/>
    <property type="match status" value="1"/>
</dbReference>
<evidence type="ECO:0000259" key="7">
    <source>
        <dbReference type="Pfam" id="PF02837"/>
    </source>
</evidence>
<evidence type="ECO:0000259" key="6">
    <source>
        <dbReference type="Pfam" id="PF02836"/>
    </source>
</evidence>
<dbReference type="GO" id="GO:0004553">
    <property type="term" value="F:hydrolase activity, hydrolyzing O-glycosyl compounds"/>
    <property type="evidence" value="ECO:0007669"/>
    <property type="project" value="InterPro"/>
</dbReference>
<dbReference type="SUPFAM" id="SSF49303">
    <property type="entry name" value="beta-Galactosidase/glucuronidase domain"/>
    <property type="match status" value="1"/>
</dbReference>
<dbReference type="SUPFAM" id="SSF49785">
    <property type="entry name" value="Galactose-binding domain-like"/>
    <property type="match status" value="1"/>
</dbReference>
<evidence type="ECO:0000256" key="1">
    <source>
        <dbReference type="ARBA" id="ARBA00007401"/>
    </source>
</evidence>
<dbReference type="InterPro" id="IPR013783">
    <property type="entry name" value="Ig-like_fold"/>
</dbReference>
<feature type="domain" description="Glycoside hydrolase family 2 catalytic" evidence="6">
    <location>
        <begin position="524"/>
        <end position="644"/>
    </location>
</feature>
<gene>
    <name evidence="9" type="ORF">LX83_000392</name>
</gene>
<keyword evidence="10" id="KW-1185">Reference proteome</keyword>
<comment type="similarity">
    <text evidence="1">Belongs to the glycosyl hydrolase 2 family.</text>
</comment>